<comment type="caution">
    <text evidence="4">The sequence shown here is derived from an EMBL/GenBank/DDBJ whole genome shotgun (WGS) entry which is preliminary data.</text>
</comment>
<dbReference type="EMBL" id="MTKO01000086">
    <property type="protein sequence ID" value="RWX44887.1"/>
    <property type="molecule type" value="Genomic_DNA"/>
</dbReference>
<accession>A0A3S3R5P6</accession>
<evidence type="ECO:0000256" key="2">
    <source>
        <dbReference type="ARBA" id="ARBA00022428"/>
    </source>
</evidence>
<evidence type="ECO:0000313" key="5">
    <source>
        <dbReference type="Proteomes" id="UP000287853"/>
    </source>
</evidence>
<proteinExistence type="predicted"/>
<dbReference type="Pfam" id="PF02621">
    <property type="entry name" value="VitK2_biosynth"/>
    <property type="match status" value="1"/>
</dbReference>
<evidence type="ECO:0000313" key="4">
    <source>
        <dbReference type="EMBL" id="RWX44887.1"/>
    </source>
</evidence>
<keyword evidence="5" id="KW-1185">Reference proteome</keyword>
<reference evidence="4 5" key="1">
    <citation type="submission" date="2017-01" db="EMBL/GenBank/DDBJ databases">
        <title>The cable genome- insights into the physiology and evolution of filamentous bacteria capable of sulfide oxidation via long distance electron transfer.</title>
        <authorList>
            <person name="Schreiber L."/>
            <person name="Bjerg J.T."/>
            <person name="Boggild A."/>
            <person name="Van De Vossenberg J."/>
            <person name="Meysman F."/>
            <person name="Nielsen L.P."/>
            <person name="Schramm A."/>
            <person name="Kjeldsen K.U."/>
        </authorList>
    </citation>
    <scope>NUCLEOTIDE SEQUENCE [LARGE SCALE GENOMIC DNA]</scope>
    <source>
        <strain evidence="4">MCF</strain>
    </source>
</reference>
<dbReference type="GO" id="GO:0016829">
    <property type="term" value="F:lyase activity"/>
    <property type="evidence" value="ECO:0007669"/>
    <property type="project" value="UniProtKB-KW"/>
</dbReference>
<dbReference type="Proteomes" id="UP000287853">
    <property type="component" value="Unassembled WGS sequence"/>
</dbReference>
<keyword evidence="2" id="KW-0474">Menaquinone biosynthesis</keyword>
<sequence>MAPPLTIGYSPCPNDTFIFYALMHGKIPLRNIHFAPPLLEDVETLNTWAMNRSMNTTLDTRLDVTKVSFHALGHIQDSYTMLNAGAALGRGCGPLLITRPEQKTKPSSWKIAIPGKYTTAALLLKLFLPEHSETIMMPFDTIMEAVKEGTADAGVIIHESRFTFQKYGLVCVQDLGEWWEKETGLPIPLAVSPPVQALGSLPSKKPRKP</sequence>
<dbReference type="Gene3D" id="3.40.190.10">
    <property type="entry name" value="Periplasmic binding protein-like II"/>
    <property type="match status" value="1"/>
</dbReference>
<comment type="pathway">
    <text evidence="1">Quinol/quinone metabolism; menaquinone biosynthesis.</text>
</comment>
<dbReference type="CDD" id="cd13635">
    <property type="entry name" value="PBP2_Ttha1568_Mqnd"/>
    <property type="match status" value="1"/>
</dbReference>
<dbReference type="PANTHER" id="PTHR37167:SF1">
    <property type="entry name" value="1,4-DIHYDROXY-6-NAPHTOATE SYNTHASE"/>
    <property type="match status" value="1"/>
</dbReference>
<dbReference type="PANTHER" id="PTHR37167">
    <property type="entry name" value="1,4-DIHYDROXY-6-NAPHTOATE SYNTHASE"/>
    <property type="match status" value="1"/>
</dbReference>
<protein>
    <submittedName>
        <fullName evidence="4">Menaquinone biosynthesis</fullName>
    </submittedName>
</protein>
<evidence type="ECO:0000256" key="1">
    <source>
        <dbReference type="ARBA" id="ARBA00004863"/>
    </source>
</evidence>
<dbReference type="InterPro" id="IPR030869">
    <property type="entry name" value="MqnD"/>
</dbReference>
<dbReference type="GO" id="GO:0009234">
    <property type="term" value="P:menaquinone biosynthetic process"/>
    <property type="evidence" value="ECO:0007669"/>
    <property type="project" value="UniProtKB-UniPathway"/>
</dbReference>
<dbReference type="UniPathway" id="UPA00079"/>
<organism evidence="4 5">
    <name type="scientific">Candidatus Electrothrix aarhusensis</name>
    <dbReference type="NCBI Taxonomy" id="1859131"/>
    <lineage>
        <taxon>Bacteria</taxon>
        <taxon>Pseudomonadati</taxon>
        <taxon>Thermodesulfobacteriota</taxon>
        <taxon>Desulfobulbia</taxon>
        <taxon>Desulfobulbales</taxon>
        <taxon>Desulfobulbaceae</taxon>
        <taxon>Candidatus Electrothrix</taxon>
    </lineage>
</organism>
<keyword evidence="3" id="KW-0456">Lyase</keyword>
<name>A0A3S3R5P6_9BACT</name>
<dbReference type="InterPro" id="IPR003773">
    <property type="entry name" value="Menaquinone_biosynth"/>
</dbReference>
<dbReference type="AlphaFoldDB" id="A0A3S3R5P6"/>
<evidence type="ECO:0000256" key="3">
    <source>
        <dbReference type="ARBA" id="ARBA00023239"/>
    </source>
</evidence>
<dbReference type="SUPFAM" id="SSF53850">
    <property type="entry name" value="Periplasmic binding protein-like II"/>
    <property type="match status" value="1"/>
</dbReference>
<gene>
    <name evidence="4" type="ORF">H206_01260</name>
</gene>